<dbReference type="Proteomes" id="UP000298652">
    <property type="component" value="Chromosome 8"/>
</dbReference>
<dbReference type="Gramene" id="TKW01368">
    <property type="protein sequence ID" value="TKW01368"/>
    <property type="gene ID" value="SEVIR_8G175200v2"/>
</dbReference>
<dbReference type="PANTHER" id="PTHR36478">
    <property type="entry name" value="OS04G0614237 PROTEIN-RELATED"/>
    <property type="match status" value="1"/>
</dbReference>
<dbReference type="PANTHER" id="PTHR36478:SF10">
    <property type="entry name" value="ELYS-LIKE DOMAIN-CONTAINING PROTEIN"/>
    <property type="match status" value="1"/>
</dbReference>
<organism evidence="1 2">
    <name type="scientific">Setaria viridis</name>
    <name type="common">Green bristlegrass</name>
    <name type="synonym">Setaria italica subsp. viridis</name>
    <dbReference type="NCBI Taxonomy" id="4556"/>
    <lineage>
        <taxon>Eukaryota</taxon>
        <taxon>Viridiplantae</taxon>
        <taxon>Streptophyta</taxon>
        <taxon>Embryophyta</taxon>
        <taxon>Tracheophyta</taxon>
        <taxon>Spermatophyta</taxon>
        <taxon>Magnoliopsida</taxon>
        <taxon>Liliopsida</taxon>
        <taxon>Poales</taxon>
        <taxon>Poaceae</taxon>
        <taxon>PACMAD clade</taxon>
        <taxon>Panicoideae</taxon>
        <taxon>Panicodae</taxon>
        <taxon>Paniceae</taxon>
        <taxon>Cenchrinae</taxon>
        <taxon>Setaria</taxon>
    </lineage>
</organism>
<evidence type="ECO:0000313" key="1">
    <source>
        <dbReference type="EMBL" id="TKW01368.1"/>
    </source>
</evidence>
<dbReference type="EMBL" id="CM016559">
    <property type="protein sequence ID" value="TKW01368.1"/>
    <property type="molecule type" value="Genomic_DNA"/>
</dbReference>
<reference evidence="1" key="1">
    <citation type="submission" date="2019-03" db="EMBL/GenBank/DDBJ databases">
        <title>WGS assembly of Setaria viridis.</title>
        <authorList>
            <person name="Huang P."/>
            <person name="Jenkins J."/>
            <person name="Grimwood J."/>
            <person name="Barry K."/>
            <person name="Healey A."/>
            <person name="Mamidi S."/>
            <person name="Sreedasyam A."/>
            <person name="Shu S."/>
            <person name="Feldman M."/>
            <person name="Wu J."/>
            <person name="Yu Y."/>
            <person name="Chen C."/>
            <person name="Johnson J."/>
            <person name="Rokhsar D."/>
            <person name="Baxter I."/>
            <person name="Schmutz J."/>
            <person name="Brutnell T."/>
            <person name="Kellogg E."/>
        </authorList>
    </citation>
    <scope>NUCLEOTIDE SEQUENCE [LARGE SCALE GENOMIC DNA]</scope>
</reference>
<sequence>MPIVNKRDEGSELSTSSEAVAEYPCVRRLRHRRHLTYLSLQGFEAAHRSGKDAVEYLLRFLPPGLDSLEAQVLRRFLVAHMAMALANILAGTKDGVMLAANYSLYRDHGSSVCHGIIRLRSIMLTTLHAKQQLR</sequence>
<protein>
    <submittedName>
        <fullName evidence="1">Uncharacterized protein</fullName>
    </submittedName>
</protein>
<dbReference type="AlphaFoldDB" id="A0A4U6TGG2"/>
<evidence type="ECO:0000313" key="2">
    <source>
        <dbReference type="Proteomes" id="UP000298652"/>
    </source>
</evidence>
<accession>A0A4U6TGG2</accession>
<gene>
    <name evidence="1" type="ORF">SEVIR_8G175200v2</name>
</gene>
<name>A0A4U6TGG2_SETVI</name>
<proteinExistence type="predicted"/>
<keyword evidence="2" id="KW-1185">Reference proteome</keyword>